<accession>X1KEK1</accession>
<evidence type="ECO:0008006" key="2">
    <source>
        <dbReference type="Google" id="ProtNLM"/>
    </source>
</evidence>
<gene>
    <name evidence="1" type="ORF">S03H2_64665</name>
</gene>
<evidence type="ECO:0000313" key="1">
    <source>
        <dbReference type="EMBL" id="GAH80488.1"/>
    </source>
</evidence>
<proteinExistence type="predicted"/>
<comment type="caution">
    <text evidence="1">The sequence shown here is derived from an EMBL/GenBank/DDBJ whole genome shotgun (WGS) entry which is preliminary data.</text>
</comment>
<feature type="non-terminal residue" evidence="1">
    <location>
        <position position="38"/>
    </location>
</feature>
<protein>
    <recommendedName>
        <fullName evidence="2">Integrase catalytic domain-containing protein</fullName>
    </recommendedName>
</protein>
<organism evidence="1">
    <name type="scientific">marine sediment metagenome</name>
    <dbReference type="NCBI Taxonomy" id="412755"/>
    <lineage>
        <taxon>unclassified sequences</taxon>
        <taxon>metagenomes</taxon>
        <taxon>ecological metagenomes</taxon>
    </lineage>
</organism>
<reference evidence="1" key="1">
    <citation type="journal article" date="2014" name="Front. Microbiol.">
        <title>High frequency of phylogenetically diverse reductive dehalogenase-homologous genes in deep subseafloor sedimentary metagenomes.</title>
        <authorList>
            <person name="Kawai M."/>
            <person name="Futagami T."/>
            <person name="Toyoda A."/>
            <person name="Takaki Y."/>
            <person name="Nishi S."/>
            <person name="Hori S."/>
            <person name="Arai W."/>
            <person name="Tsubouchi T."/>
            <person name="Morono Y."/>
            <person name="Uchiyama I."/>
            <person name="Ito T."/>
            <person name="Fujiyama A."/>
            <person name="Inagaki F."/>
            <person name="Takami H."/>
        </authorList>
    </citation>
    <scope>NUCLEOTIDE SEQUENCE</scope>
    <source>
        <strain evidence="1">Expedition CK06-06</strain>
    </source>
</reference>
<name>X1KEK1_9ZZZZ</name>
<dbReference type="InterPro" id="IPR012337">
    <property type="entry name" value="RNaseH-like_sf"/>
</dbReference>
<dbReference type="AlphaFoldDB" id="X1KEK1"/>
<sequence length="38" mass="4532">MFVSWYNNQRYHEAIGNVTPDDVYFGRREEIAKGRIQA</sequence>
<dbReference type="EMBL" id="BARU01042036">
    <property type="protein sequence ID" value="GAH80488.1"/>
    <property type="molecule type" value="Genomic_DNA"/>
</dbReference>
<dbReference type="SUPFAM" id="SSF53098">
    <property type="entry name" value="Ribonuclease H-like"/>
    <property type="match status" value="1"/>
</dbReference>